<feature type="transmembrane region" description="Helical" evidence="1">
    <location>
        <begin position="100"/>
        <end position="117"/>
    </location>
</feature>
<evidence type="ECO:0000256" key="1">
    <source>
        <dbReference type="SAM" id="Phobius"/>
    </source>
</evidence>
<evidence type="ECO:0008006" key="3">
    <source>
        <dbReference type="Google" id="ProtNLM"/>
    </source>
</evidence>
<accession>A0A0F9LB96</accession>
<feature type="transmembrane region" description="Helical" evidence="1">
    <location>
        <begin position="123"/>
        <end position="145"/>
    </location>
</feature>
<keyword evidence="1" id="KW-0472">Membrane</keyword>
<keyword evidence="1" id="KW-1133">Transmembrane helix</keyword>
<dbReference type="EMBL" id="LAZR01007536">
    <property type="protein sequence ID" value="KKM84621.1"/>
    <property type="molecule type" value="Genomic_DNA"/>
</dbReference>
<feature type="transmembrane region" description="Helical" evidence="1">
    <location>
        <begin position="69"/>
        <end position="88"/>
    </location>
</feature>
<feature type="transmembrane region" description="Helical" evidence="1">
    <location>
        <begin position="191"/>
        <end position="209"/>
    </location>
</feature>
<feature type="transmembrane region" description="Helical" evidence="1">
    <location>
        <begin position="166"/>
        <end position="185"/>
    </location>
</feature>
<reference evidence="2" key="1">
    <citation type="journal article" date="2015" name="Nature">
        <title>Complex archaea that bridge the gap between prokaryotes and eukaryotes.</title>
        <authorList>
            <person name="Spang A."/>
            <person name="Saw J.H."/>
            <person name="Jorgensen S.L."/>
            <person name="Zaremba-Niedzwiedzka K."/>
            <person name="Martijn J."/>
            <person name="Lind A.E."/>
            <person name="van Eijk R."/>
            <person name="Schleper C."/>
            <person name="Guy L."/>
            <person name="Ettema T.J."/>
        </authorList>
    </citation>
    <scope>NUCLEOTIDE SEQUENCE</scope>
</reference>
<protein>
    <recommendedName>
        <fullName evidence="3">DUF2306 domain-containing protein</fullName>
    </recommendedName>
</protein>
<name>A0A0F9LB96_9ZZZZ</name>
<gene>
    <name evidence="2" type="ORF">LCGC14_1297290</name>
</gene>
<evidence type="ECO:0000313" key="2">
    <source>
        <dbReference type="EMBL" id="KKM84621.1"/>
    </source>
</evidence>
<sequence>MEAYTFLHKTNISIHVSIGTVAMLLGVLILIKKKGGKTHFKLGQWFLWLLSVVIITALLGFFLFNANQFLLVLTLVAGYNGYSGFRIVRLKSNVPKLTDIMVALITFFSGFLFLYHIESVDMIMAPVIIYSTLGYLFFIIGYDLLRYFIPKHAYGHLWFYEHIYKMISGITALVAAASGNILPNYQPYSQFLPSILGTCLAVGFIIYFYKKKSIQGRNDKAAEIP</sequence>
<feature type="transmembrane region" description="Helical" evidence="1">
    <location>
        <begin position="12"/>
        <end position="31"/>
    </location>
</feature>
<comment type="caution">
    <text evidence="2">The sequence shown here is derived from an EMBL/GenBank/DDBJ whole genome shotgun (WGS) entry which is preliminary data.</text>
</comment>
<dbReference type="AlphaFoldDB" id="A0A0F9LB96"/>
<feature type="transmembrane region" description="Helical" evidence="1">
    <location>
        <begin position="43"/>
        <end position="63"/>
    </location>
</feature>
<proteinExistence type="predicted"/>
<organism evidence="2">
    <name type="scientific">marine sediment metagenome</name>
    <dbReference type="NCBI Taxonomy" id="412755"/>
    <lineage>
        <taxon>unclassified sequences</taxon>
        <taxon>metagenomes</taxon>
        <taxon>ecological metagenomes</taxon>
    </lineage>
</organism>
<keyword evidence="1" id="KW-0812">Transmembrane</keyword>